<dbReference type="Pfam" id="PF00196">
    <property type="entry name" value="GerE"/>
    <property type="match status" value="1"/>
</dbReference>
<sequence length="895" mass="96237">MLVGRDRELSLIADALSPHAAGPSLIALLGEAGIGKSALLSATAEAAVARGARVLRARGSAAETDLAYAGLHQLLYPLLDHADALPTRQRAALLTAFGFGDETAAPDRMIFNMAVLTLLSNLAEQQPLLLVLDDLQWFDPVSRALLAFLIRRLEGEPIGVVAACRGERLPDEFEDALPSIVLGPLGPAESRQVLDLLPDAPDGALREQVLATAEGNPLALHELPRAMRNAEVFAPAIPVTDRLIAAFAAQLTALPADTQRALLVTATAGTTDQDVVLAVLPPARAEVWRPAEQAGLVRLSPGRIEFRHPLIRSAIYGAAPWSVRRKVHLELAEALAGDIVRQAWHLAAATIEPDEEVAQIIEQAAMRSWHRGALAEGATGLVRAAQLTPGVRDHGRRLFHAAIEFFAVGMVSQARTLVARAGELVALNDESADDAMARAWRSVDAAQSCELDRAYDLLTPALDSPELYDAGTLTVLIMAGEISYLSGRAGHRARSLRAMADIDWIPAEYRLDMLVAVDPFGFAETARKSLPDMMASEQEHTALNFHIARICMRLDETATAVRLLNSGANPERPDAHLLLGGIMTAYLGVSLFYTGRWDEAERAIAKIDIGAESLPVQFVRFTQAAVAALRGETVHASTLAAEILARIPDPASTGEVIVKAYWVAGMAATTEGDYQSGFDWLRKAFDAAGGPLHYGASCYYVADLAAAAARTGRVEQVGAILERAVSDTAAGSSPRLRAIFDRARALLATGADAEQYFRAALGDATGEQWPFERAQTQLEFGEWLRRARRIAEARPMLSDALRIFERLGAAPWAERARAELRAAGLNPKPVSQGAVADLPSRTRQIVELAAAGYTNKEIGERLYLSHRTVGSHLYQAFPLLGVTARSQLRDVVAEG</sequence>
<dbReference type="EMBL" id="CP078145">
    <property type="protein sequence ID" value="QXN90105.1"/>
    <property type="molecule type" value="Genomic_DNA"/>
</dbReference>
<dbReference type="CDD" id="cd06170">
    <property type="entry name" value="LuxR_C_like"/>
    <property type="match status" value="1"/>
</dbReference>
<keyword evidence="2" id="KW-0067">ATP-binding</keyword>
<dbReference type="PANTHER" id="PTHR16305">
    <property type="entry name" value="TESTICULAR SOLUBLE ADENYLYL CYCLASE"/>
    <property type="match status" value="1"/>
</dbReference>
<dbReference type="Proteomes" id="UP000694257">
    <property type="component" value="Chromosome"/>
</dbReference>
<evidence type="ECO:0000256" key="1">
    <source>
        <dbReference type="ARBA" id="ARBA00022741"/>
    </source>
</evidence>
<dbReference type="InterPro" id="IPR041664">
    <property type="entry name" value="AAA_16"/>
</dbReference>
<dbReference type="PROSITE" id="PS50043">
    <property type="entry name" value="HTH_LUXR_2"/>
    <property type="match status" value="1"/>
</dbReference>
<keyword evidence="1" id="KW-0547">Nucleotide-binding</keyword>
<protein>
    <submittedName>
        <fullName evidence="4">AAA family ATPase</fullName>
    </submittedName>
</protein>
<evidence type="ECO:0000313" key="5">
    <source>
        <dbReference type="Proteomes" id="UP000694257"/>
    </source>
</evidence>
<dbReference type="Pfam" id="PF13191">
    <property type="entry name" value="AAA_16"/>
    <property type="match status" value="1"/>
</dbReference>
<reference evidence="4 5" key="1">
    <citation type="submission" date="2021-07" db="EMBL/GenBank/DDBJ databases">
        <title>Whole Genome Sequence of Nocardia Iowensis.</title>
        <authorList>
            <person name="Lamm A."/>
            <person name="Collins-Fairclough A.M."/>
            <person name="Bunk B."/>
            <person name="Sproer C."/>
        </authorList>
    </citation>
    <scope>NUCLEOTIDE SEQUENCE [LARGE SCALE GENOMIC DNA]</scope>
    <source>
        <strain evidence="4 5">NRRL 5646</strain>
    </source>
</reference>
<evidence type="ECO:0000256" key="2">
    <source>
        <dbReference type="ARBA" id="ARBA00022840"/>
    </source>
</evidence>
<gene>
    <name evidence="4" type="ORF">KV110_32465</name>
</gene>
<evidence type="ECO:0000313" key="4">
    <source>
        <dbReference type="EMBL" id="QXN90105.1"/>
    </source>
</evidence>
<organism evidence="4 5">
    <name type="scientific">Nocardia iowensis</name>
    <dbReference type="NCBI Taxonomy" id="204891"/>
    <lineage>
        <taxon>Bacteria</taxon>
        <taxon>Bacillati</taxon>
        <taxon>Actinomycetota</taxon>
        <taxon>Actinomycetes</taxon>
        <taxon>Mycobacteriales</taxon>
        <taxon>Nocardiaceae</taxon>
        <taxon>Nocardia</taxon>
    </lineage>
</organism>
<dbReference type="RefSeq" id="WP_218470977.1">
    <property type="nucleotide sequence ID" value="NZ_BAABJN010000006.1"/>
</dbReference>
<name>A0ABX8RNV4_NOCIO</name>
<dbReference type="InterPro" id="IPR000792">
    <property type="entry name" value="Tscrpt_reg_LuxR_C"/>
</dbReference>
<feature type="domain" description="HTH luxR-type" evidence="3">
    <location>
        <begin position="831"/>
        <end position="895"/>
    </location>
</feature>
<keyword evidence="5" id="KW-1185">Reference proteome</keyword>
<accession>A0ABX8RNV4</accession>
<proteinExistence type="predicted"/>
<evidence type="ECO:0000259" key="3">
    <source>
        <dbReference type="PROSITE" id="PS50043"/>
    </source>
</evidence>
<dbReference type="PANTHER" id="PTHR16305:SF35">
    <property type="entry name" value="TRANSCRIPTIONAL ACTIVATOR DOMAIN"/>
    <property type="match status" value="1"/>
</dbReference>
<dbReference type="SMART" id="SM00421">
    <property type="entry name" value="HTH_LUXR"/>
    <property type="match status" value="1"/>
</dbReference>